<dbReference type="InterPro" id="IPR002889">
    <property type="entry name" value="WSC_carb-bd"/>
</dbReference>
<gene>
    <name evidence="2" type="ORF">KUTeg_015293</name>
</gene>
<comment type="caution">
    <text evidence="2">The sequence shown here is derived from an EMBL/GenBank/DDBJ whole genome shotgun (WGS) entry which is preliminary data.</text>
</comment>
<dbReference type="InterPro" id="IPR016186">
    <property type="entry name" value="C-type_lectin-like/link_sf"/>
</dbReference>
<proteinExistence type="predicted"/>
<dbReference type="InterPro" id="IPR016187">
    <property type="entry name" value="CTDL_fold"/>
</dbReference>
<feature type="domain" description="WSC" evidence="1">
    <location>
        <begin position="125"/>
        <end position="180"/>
    </location>
</feature>
<dbReference type="SUPFAM" id="SSF56436">
    <property type="entry name" value="C-type lectin-like"/>
    <property type="match status" value="1"/>
</dbReference>
<name>A0ABQ9EPR9_TEGGR</name>
<dbReference type="Gene3D" id="3.10.100.10">
    <property type="entry name" value="Mannose-Binding Protein A, subunit A"/>
    <property type="match status" value="1"/>
</dbReference>
<dbReference type="Proteomes" id="UP001217089">
    <property type="component" value="Unassembled WGS sequence"/>
</dbReference>
<organism evidence="2 3">
    <name type="scientific">Tegillarca granosa</name>
    <name type="common">Malaysian cockle</name>
    <name type="synonym">Anadara granosa</name>
    <dbReference type="NCBI Taxonomy" id="220873"/>
    <lineage>
        <taxon>Eukaryota</taxon>
        <taxon>Metazoa</taxon>
        <taxon>Spiralia</taxon>
        <taxon>Lophotrochozoa</taxon>
        <taxon>Mollusca</taxon>
        <taxon>Bivalvia</taxon>
        <taxon>Autobranchia</taxon>
        <taxon>Pteriomorphia</taxon>
        <taxon>Arcoida</taxon>
        <taxon>Arcoidea</taxon>
        <taxon>Arcidae</taxon>
        <taxon>Tegillarca</taxon>
    </lineage>
</organism>
<sequence length="327" mass="37233">MSFLLSLFVLGVLQWIILYRVITATTVEYKYVNESLFWQNAVTYCDIVLNGSLADGNIMSLPAVNESTSDLWIGRYSAYTHWTWITVLYRGFTSIRFNSVVNCQCNWFKYDHVIYSIVQDARVLSIRFNSVVNCHSNCNTTYVALVGTSCYCLPGRPDDINGSPSCNIACNGNKNELCGGNDAVSVYQKEISGSSNFATLPNEGNQPCGSITETDNSVLYFQRNCVEKFEYICKIFNDSSDENQFKTYPFPGYFSWDVSNNFCRTNNGSLWDIQSAAQYDGYLRESFDGDIWIGLYRLQNTFTIQERKPDDPKSMITCSYYESRADN</sequence>
<accession>A0ABQ9EPR9</accession>
<protein>
    <recommendedName>
        <fullName evidence="1">WSC domain-containing protein</fullName>
    </recommendedName>
</protein>
<evidence type="ECO:0000259" key="1">
    <source>
        <dbReference type="Pfam" id="PF01822"/>
    </source>
</evidence>
<keyword evidence="3" id="KW-1185">Reference proteome</keyword>
<evidence type="ECO:0000313" key="3">
    <source>
        <dbReference type="Proteomes" id="UP001217089"/>
    </source>
</evidence>
<dbReference type="Pfam" id="PF01822">
    <property type="entry name" value="WSC"/>
    <property type="match status" value="1"/>
</dbReference>
<dbReference type="EMBL" id="JARBDR010000793">
    <property type="protein sequence ID" value="KAJ8307209.1"/>
    <property type="molecule type" value="Genomic_DNA"/>
</dbReference>
<evidence type="ECO:0000313" key="2">
    <source>
        <dbReference type="EMBL" id="KAJ8307209.1"/>
    </source>
</evidence>
<reference evidence="2 3" key="1">
    <citation type="submission" date="2022-12" db="EMBL/GenBank/DDBJ databases">
        <title>Chromosome-level genome of Tegillarca granosa.</title>
        <authorList>
            <person name="Kim J."/>
        </authorList>
    </citation>
    <scope>NUCLEOTIDE SEQUENCE [LARGE SCALE GENOMIC DNA]</scope>
    <source>
        <strain evidence="2">Teg-2019</strain>
        <tissue evidence="2">Adductor muscle</tissue>
    </source>
</reference>